<feature type="compositionally biased region" description="Low complexity" evidence="4">
    <location>
        <begin position="26"/>
        <end position="40"/>
    </location>
</feature>
<comment type="caution">
    <text evidence="7">The sequence shown here is derived from an EMBL/GenBank/DDBJ whole genome shotgun (WGS) entry which is preliminary data.</text>
</comment>
<name>A0A8T6R8H0_9MICO</name>
<evidence type="ECO:0000259" key="6">
    <source>
        <dbReference type="Pfam" id="PF00150"/>
    </source>
</evidence>
<feature type="region of interest" description="Disordered" evidence="4">
    <location>
        <begin position="26"/>
        <end position="61"/>
    </location>
</feature>
<dbReference type="Proteomes" id="UP000287866">
    <property type="component" value="Unassembled WGS sequence"/>
</dbReference>
<comment type="similarity">
    <text evidence="3">Belongs to the glycosyl hydrolase 5 (cellulase A) family.</text>
</comment>
<evidence type="ECO:0000313" key="8">
    <source>
        <dbReference type="Proteomes" id="UP000287866"/>
    </source>
</evidence>
<dbReference type="Pfam" id="PF00150">
    <property type="entry name" value="Cellulase"/>
    <property type="match status" value="1"/>
</dbReference>
<dbReference type="GO" id="GO:0004553">
    <property type="term" value="F:hydrolase activity, hydrolyzing O-glycosyl compounds"/>
    <property type="evidence" value="ECO:0007669"/>
    <property type="project" value="InterPro"/>
</dbReference>
<dbReference type="InterPro" id="IPR001547">
    <property type="entry name" value="Glyco_hydro_5"/>
</dbReference>
<feature type="chain" id="PRO_5035779746" evidence="5">
    <location>
        <begin position="27"/>
        <end position="387"/>
    </location>
</feature>
<dbReference type="Gene3D" id="3.20.20.80">
    <property type="entry name" value="Glycosidases"/>
    <property type="match status" value="1"/>
</dbReference>
<dbReference type="SUPFAM" id="SSF51445">
    <property type="entry name" value="(Trans)glycosidases"/>
    <property type="match status" value="1"/>
</dbReference>
<feature type="compositionally biased region" description="Low complexity" evidence="4">
    <location>
        <begin position="50"/>
        <end position="61"/>
    </location>
</feature>
<evidence type="ECO:0000313" key="7">
    <source>
        <dbReference type="EMBL" id="NHA69833.1"/>
    </source>
</evidence>
<evidence type="ECO:0000256" key="1">
    <source>
        <dbReference type="ARBA" id="ARBA00022801"/>
    </source>
</evidence>
<evidence type="ECO:0000256" key="5">
    <source>
        <dbReference type="SAM" id="SignalP"/>
    </source>
</evidence>
<evidence type="ECO:0000256" key="4">
    <source>
        <dbReference type="SAM" id="MobiDB-lite"/>
    </source>
</evidence>
<keyword evidence="1 3" id="KW-0378">Hydrolase</keyword>
<feature type="signal peptide" evidence="5">
    <location>
        <begin position="1"/>
        <end position="26"/>
    </location>
</feature>
<reference evidence="7" key="1">
    <citation type="submission" date="2020-03" db="EMBL/GenBank/DDBJ databases">
        <title>Phycicoccus flavus sp. nov., a novel endophytic actinobacterium isolated from branch of Kandelia candel.</title>
        <authorList>
            <person name="Tuo L."/>
        </authorList>
    </citation>
    <scope>NUCLEOTIDE SEQUENCE</scope>
    <source>
        <strain evidence="7">CMS6Z-2</strain>
    </source>
</reference>
<evidence type="ECO:0000256" key="3">
    <source>
        <dbReference type="RuleBase" id="RU361153"/>
    </source>
</evidence>
<dbReference type="InterPro" id="IPR051923">
    <property type="entry name" value="Glycosyl_Hydrolase_39"/>
</dbReference>
<organism evidence="7 8">
    <name type="scientific">Phycicoccus flavus</name>
    <dbReference type="NCBI Taxonomy" id="2502783"/>
    <lineage>
        <taxon>Bacteria</taxon>
        <taxon>Bacillati</taxon>
        <taxon>Actinomycetota</taxon>
        <taxon>Actinomycetes</taxon>
        <taxon>Micrococcales</taxon>
        <taxon>Intrasporangiaceae</taxon>
        <taxon>Phycicoccus</taxon>
    </lineage>
</organism>
<dbReference type="InterPro" id="IPR017853">
    <property type="entry name" value="GH"/>
</dbReference>
<evidence type="ECO:0000256" key="2">
    <source>
        <dbReference type="ARBA" id="ARBA00023295"/>
    </source>
</evidence>
<protein>
    <submittedName>
        <fullName evidence="7">Cellulase family glycosylhydrolase</fullName>
    </submittedName>
</protein>
<accession>A0A8T6R8H0</accession>
<dbReference type="AlphaFoldDB" id="A0A8T6R8H0"/>
<sequence>MKAIHWLAATLSLCLLLPLASIPASARSAGSAPSTSTTQTRLASAPRLQASTPTRATTTAAKTERRFKVGVQYTAMWQNVSDADQKRMAAAIKQSGSRWVRLDVAWATLQPSGPNSYDMGWGVPKVDRAIQNATDQGLKVLLTLYWAPEWATVGTGKAAHPDPDAYARAAKWVAARYAGKVGAIEVWNEQNGSRFWNPTDPVTYTNLLKKAYPAIKAGNPRCIVVMGGLEYSDTAWLQKMYDAGVKGSYDVSAFHPYPAIADQSPLAPWDGTKWTVANMATWMRVSAANGDTRRVWLTEAGWSTHANWSGVENWNRGVTDAQQAQYVTEMFDLVSRKYPRVSGLFWYTARDTDLGNVQQDGYGLIRRDWSRKPAFTALQRATLTYGR</sequence>
<feature type="domain" description="Glycoside hydrolase family 5" evidence="6">
    <location>
        <begin position="76"/>
        <end position="318"/>
    </location>
</feature>
<gene>
    <name evidence="7" type="ORF">EPD83_017480</name>
</gene>
<dbReference type="PANTHER" id="PTHR12631">
    <property type="entry name" value="ALPHA-L-IDURONIDASE"/>
    <property type="match status" value="1"/>
</dbReference>
<dbReference type="RefSeq" id="WP_164896647.1">
    <property type="nucleotide sequence ID" value="NZ_SAYU02000078.1"/>
</dbReference>
<dbReference type="PANTHER" id="PTHR12631:SF10">
    <property type="entry name" value="BETA-XYLOSIDASE-LIKE PROTEIN-RELATED"/>
    <property type="match status" value="1"/>
</dbReference>
<keyword evidence="8" id="KW-1185">Reference proteome</keyword>
<keyword evidence="2 3" id="KW-0326">Glycosidase</keyword>
<proteinExistence type="inferred from homology"/>
<keyword evidence="5" id="KW-0732">Signal</keyword>
<dbReference type="GO" id="GO:0000272">
    <property type="term" value="P:polysaccharide catabolic process"/>
    <property type="evidence" value="ECO:0007669"/>
    <property type="project" value="InterPro"/>
</dbReference>
<dbReference type="EMBL" id="SAYU02000078">
    <property type="protein sequence ID" value="NHA69833.1"/>
    <property type="molecule type" value="Genomic_DNA"/>
</dbReference>